<evidence type="ECO:0000256" key="1">
    <source>
        <dbReference type="SAM" id="SignalP"/>
    </source>
</evidence>
<dbReference type="AlphaFoldDB" id="A0A9P7K972"/>
<accession>A0A9P7K972</accession>
<feature type="non-terminal residue" evidence="2">
    <location>
        <position position="449"/>
    </location>
</feature>
<proteinExistence type="predicted"/>
<reference evidence="2" key="1">
    <citation type="submission" date="2020-07" db="EMBL/GenBank/DDBJ databases">
        <authorList>
            <person name="Nieuwenhuis M."/>
            <person name="Van De Peppel L.J.J."/>
        </authorList>
    </citation>
    <scope>NUCLEOTIDE SEQUENCE</scope>
    <source>
        <strain evidence="2">AP01</strain>
        <tissue evidence="2">Mycelium</tissue>
    </source>
</reference>
<evidence type="ECO:0000313" key="2">
    <source>
        <dbReference type="EMBL" id="KAG5640650.1"/>
    </source>
</evidence>
<feature type="signal peptide" evidence="1">
    <location>
        <begin position="1"/>
        <end position="24"/>
    </location>
</feature>
<feature type="chain" id="PRO_5040312135" evidence="1">
    <location>
        <begin position="25"/>
        <end position="449"/>
    </location>
</feature>
<comment type="caution">
    <text evidence="2">The sequence shown here is derived from an EMBL/GenBank/DDBJ whole genome shotgun (WGS) entry which is preliminary data.</text>
</comment>
<keyword evidence="3" id="KW-1185">Reference proteome</keyword>
<evidence type="ECO:0000313" key="3">
    <source>
        <dbReference type="Proteomes" id="UP000775547"/>
    </source>
</evidence>
<sequence>MPNLGARLALGIILCGVLYLLTSSAPWAGPSRPVYNLKFGDFENATKPEDNWCRPEECAAGQWRPREPPFTSIDDFRAAYANRLDRLWKGCSAIPDPTGKRPSDSQSKVDEERLMQVMNWTWTPYTGELRRWDPEDFMVRLLKSPGGLILIGDSITQQHNHALGYLLNQAGLDFDRNPSHLPMYDHKNVRQVLLKPKDPLTRKVVERAGVPESRLERPVVTMLEDHMLIGQRDIRAITERLGASKTYYWYHDFQRVPGWEAYVANAAQPRPGEEVSVTEDTILLMNAGAHWSRHELAMLPARPTDREEQAGVKETYKQMMKLIIGRLSPINRLTVFYRSTAPGHPVCEKSANPYADLHAAREAEKHIVHRLTENTDAQLTKNRKRWDWDLFEVHNEMWRKAVSGLMRDREWRQSTASRALGAKWFYLDLWDVNLQRPDAHSEPGVDCLH</sequence>
<dbReference type="Proteomes" id="UP000775547">
    <property type="component" value="Unassembled WGS sequence"/>
</dbReference>
<dbReference type="OrthoDB" id="630188at2759"/>
<gene>
    <name evidence="2" type="ORF">DXG03_007659</name>
</gene>
<protein>
    <submittedName>
        <fullName evidence="2">Uncharacterized protein</fullName>
    </submittedName>
</protein>
<reference evidence="2" key="2">
    <citation type="submission" date="2021-10" db="EMBL/GenBank/DDBJ databases">
        <title>Phylogenomics reveals ancestral predisposition of the termite-cultivated fungus Termitomyces towards a domesticated lifestyle.</title>
        <authorList>
            <person name="Auxier B."/>
            <person name="Grum-Grzhimaylo A."/>
            <person name="Cardenas M.E."/>
            <person name="Lodge J.D."/>
            <person name="Laessoe T."/>
            <person name="Pedersen O."/>
            <person name="Smith M.E."/>
            <person name="Kuyper T.W."/>
            <person name="Franco-Molano E.A."/>
            <person name="Baroni T.J."/>
            <person name="Aanen D.K."/>
        </authorList>
    </citation>
    <scope>NUCLEOTIDE SEQUENCE</scope>
    <source>
        <strain evidence="2">AP01</strain>
        <tissue evidence="2">Mycelium</tissue>
    </source>
</reference>
<dbReference type="EMBL" id="JABCKV010000585">
    <property type="protein sequence ID" value="KAG5640650.1"/>
    <property type="molecule type" value="Genomic_DNA"/>
</dbReference>
<organism evidence="2 3">
    <name type="scientific">Asterophora parasitica</name>
    <dbReference type="NCBI Taxonomy" id="117018"/>
    <lineage>
        <taxon>Eukaryota</taxon>
        <taxon>Fungi</taxon>
        <taxon>Dikarya</taxon>
        <taxon>Basidiomycota</taxon>
        <taxon>Agaricomycotina</taxon>
        <taxon>Agaricomycetes</taxon>
        <taxon>Agaricomycetidae</taxon>
        <taxon>Agaricales</taxon>
        <taxon>Tricholomatineae</taxon>
        <taxon>Lyophyllaceae</taxon>
        <taxon>Asterophora</taxon>
    </lineage>
</organism>
<name>A0A9P7K972_9AGAR</name>
<keyword evidence="1" id="KW-0732">Signal</keyword>